<accession>A0A7M7GJM8</accession>
<evidence type="ECO:0000256" key="4">
    <source>
        <dbReference type="ARBA" id="ARBA00022692"/>
    </source>
</evidence>
<name>A0A7M7GJM8_STRPU</name>
<keyword evidence="6" id="KW-1133">Transmembrane helix</keyword>
<protein>
    <submittedName>
        <fullName evidence="10">Uncharacterized protein</fullName>
    </submittedName>
</protein>
<dbReference type="PANTHER" id="PTHR14647:SF85">
    <property type="entry name" value="GALACTOSYLCERAMIDE SULFOTRANSFERASE-LIKE"/>
    <property type="match status" value="1"/>
</dbReference>
<evidence type="ECO:0000313" key="10">
    <source>
        <dbReference type="EnsemblMetazoa" id="XP_003731160"/>
    </source>
</evidence>
<keyword evidence="3" id="KW-0808">Transferase</keyword>
<proteinExistence type="inferred from homology"/>
<sequence>MGKAGLYKKQLFVGTCILALVLLILELMHSYISASMTSYRSRESPSSLPMMSTWKRIYQHGSSSKDESEPFIAWGNDAEMQACKPRINLAFVKTHKTGSTTLATIINRFGFSRGLSFIYNKKNSHGHFTELKLEAERLLPPLCVMDGEYRKYRDYNLMTAHFRLLPNLNNLKRLMSPNFKIITILREPRAQFESAFSHFGAGGSMGLHPLESNSTLAEDLTRFLTNPTFHWNRASGYARWYTRNGQLFDLADTLNVDNPDAVSRMVRHLDRILDLVLITEHFDESLVLLRRLMCWDFRDILYVTQNARAEQFRSDLTWEQEARLRSWNMADSILYDYFNRSLWTKITRYGPTFQQDLARFRCLLQEYQQTCANGTTVRSRGKRVKVVAANNLLFCERLVDENYETEKLIIERQKGLHSC</sequence>
<keyword evidence="11" id="KW-1185">Reference proteome</keyword>
<dbReference type="InterPro" id="IPR009729">
    <property type="entry name" value="Gal-3-0_sulfotransfrase"/>
</dbReference>
<keyword evidence="7" id="KW-0333">Golgi apparatus</keyword>
<dbReference type="RefSeq" id="XP_003731160.2">
    <property type="nucleotide sequence ID" value="XM_003731112.2"/>
</dbReference>
<dbReference type="KEGG" id="spu:100894122"/>
<dbReference type="GO" id="GO:0000139">
    <property type="term" value="C:Golgi membrane"/>
    <property type="evidence" value="ECO:0007669"/>
    <property type="project" value="UniProtKB-SubCell"/>
</dbReference>
<evidence type="ECO:0000256" key="6">
    <source>
        <dbReference type="ARBA" id="ARBA00022989"/>
    </source>
</evidence>
<reference evidence="10" key="2">
    <citation type="submission" date="2021-01" db="UniProtKB">
        <authorList>
            <consortium name="EnsemblMetazoa"/>
        </authorList>
    </citation>
    <scope>IDENTIFICATION</scope>
</reference>
<dbReference type="InParanoid" id="A0A7M7GJM8"/>
<comment type="similarity">
    <text evidence="2">Belongs to the galactose-3-O-sulfotransferase family.</text>
</comment>
<organism evidence="10 11">
    <name type="scientific">Strongylocentrotus purpuratus</name>
    <name type="common">Purple sea urchin</name>
    <dbReference type="NCBI Taxonomy" id="7668"/>
    <lineage>
        <taxon>Eukaryota</taxon>
        <taxon>Metazoa</taxon>
        <taxon>Echinodermata</taxon>
        <taxon>Eleutherozoa</taxon>
        <taxon>Echinozoa</taxon>
        <taxon>Echinoidea</taxon>
        <taxon>Euechinoidea</taxon>
        <taxon>Echinacea</taxon>
        <taxon>Camarodonta</taxon>
        <taxon>Echinidea</taxon>
        <taxon>Strongylocentrotidae</taxon>
        <taxon>Strongylocentrotus</taxon>
    </lineage>
</organism>
<evidence type="ECO:0000313" key="11">
    <source>
        <dbReference type="Proteomes" id="UP000007110"/>
    </source>
</evidence>
<dbReference type="Gene3D" id="3.40.50.300">
    <property type="entry name" value="P-loop containing nucleotide triphosphate hydrolases"/>
    <property type="match status" value="1"/>
</dbReference>
<dbReference type="AlphaFoldDB" id="A0A7M7GJM8"/>
<dbReference type="OMA" id="ICHRARA"/>
<dbReference type="EnsemblMetazoa" id="XM_003731112">
    <property type="protein sequence ID" value="XP_003731160"/>
    <property type="gene ID" value="LOC100894122"/>
</dbReference>
<keyword evidence="9" id="KW-0325">Glycoprotein</keyword>
<dbReference type="Proteomes" id="UP000007110">
    <property type="component" value="Unassembled WGS sequence"/>
</dbReference>
<dbReference type="PANTHER" id="PTHR14647">
    <property type="entry name" value="GALACTOSE-3-O-SULFOTRANSFERASE"/>
    <property type="match status" value="1"/>
</dbReference>
<dbReference type="SUPFAM" id="SSF52540">
    <property type="entry name" value="P-loop containing nucleoside triphosphate hydrolases"/>
    <property type="match status" value="1"/>
</dbReference>
<dbReference type="OrthoDB" id="514299at2759"/>
<evidence type="ECO:0000256" key="7">
    <source>
        <dbReference type="ARBA" id="ARBA00023034"/>
    </source>
</evidence>
<keyword evidence="8" id="KW-0472">Membrane</keyword>
<evidence type="ECO:0000256" key="3">
    <source>
        <dbReference type="ARBA" id="ARBA00022679"/>
    </source>
</evidence>
<keyword evidence="4" id="KW-0812">Transmembrane</keyword>
<keyword evidence="5" id="KW-0735">Signal-anchor</keyword>
<dbReference type="InterPro" id="IPR027417">
    <property type="entry name" value="P-loop_NTPase"/>
</dbReference>
<dbReference type="GO" id="GO:0008146">
    <property type="term" value="F:sulfotransferase activity"/>
    <property type="evidence" value="ECO:0000318"/>
    <property type="project" value="GO_Central"/>
</dbReference>
<evidence type="ECO:0000256" key="9">
    <source>
        <dbReference type="ARBA" id="ARBA00023180"/>
    </source>
</evidence>
<evidence type="ECO:0000256" key="1">
    <source>
        <dbReference type="ARBA" id="ARBA00004323"/>
    </source>
</evidence>
<evidence type="ECO:0000256" key="2">
    <source>
        <dbReference type="ARBA" id="ARBA00008124"/>
    </source>
</evidence>
<comment type="subcellular location">
    <subcellularLocation>
        <location evidence="1">Golgi apparatus membrane</location>
        <topology evidence="1">Single-pass type II membrane protein</topology>
    </subcellularLocation>
</comment>
<dbReference type="GO" id="GO:0009247">
    <property type="term" value="P:glycolipid biosynthetic process"/>
    <property type="evidence" value="ECO:0007669"/>
    <property type="project" value="InterPro"/>
</dbReference>
<reference evidence="11" key="1">
    <citation type="submission" date="2015-02" db="EMBL/GenBank/DDBJ databases">
        <title>Genome sequencing for Strongylocentrotus purpuratus.</title>
        <authorList>
            <person name="Murali S."/>
            <person name="Liu Y."/>
            <person name="Vee V."/>
            <person name="English A."/>
            <person name="Wang M."/>
            <person name="Skinner E."/>
            <person name="Han Y."/>
            <person name="Muzny D.M."/>
            <person name="Worley K.C."/>
            <person name="Gibbs R.A."/>
        </authorList>
    </citation>
    <scope>NUCLEOTIDE SEQUENCE</scope>
</reference>
<evidence type="ECO:0000256" key="8">
    <source>
        <dbReference type="ARBA" id="ARBA00023136"/>
    </source>
</evidence>
<dbReference type="GO" id="GO:0001733">
    <property type="term" value="F:galactosylceramide sulfotransferase activity"/>
    <property type="evidence" value="ECO:0007669"/>
    <property type="project" value="InterPro"/>
</dbReference>
<evidence type="ECO:0000256" key="5">
    <source>
        <dbReference type="ARBA" id="ARBA00022968"/>
    </source>
</evidence>
<dbReference type="Pfam" id="PF06990">
    <property type="entry name" value="Gal-3-0_sulfotr"/>
    <property type="match status" value="1"/>
</dbReference>
<dbReference type="GeneID" id="100894122"/>